<dbReference type="InterPro" id="IPR036634">
    <property type="entry name" value="PRD_sf"/>
</dbReference>
<dbReference type="RefSeq" id="WP_079493955.1">
    <property type="nucleotide sequence ID" value="NZ_FUZT01000010.1"/>
</dbReference>
<dbReference type="CDD" id="cd00009">
    <property type="entry name" value="AAA"/>
    <property type="match status" value="1"/>
</dbReference>
<dbReference type="Gene3D" id="1.10.1790.10">
    <property type="entry name" value="PRD domain"/>
    <property type="match status" value="1"/>
</dbReference>
<dbReference type="Pfam" id="PF00874">
    <property type="entry name" value="PRD"/>
    <property type="match status" value="1"/>
</dbReference>
<dbReference type="GO" id="GO:0016020">
    <property type="term" value="C:membrane"/>
    <property type="evidence" value="ECO:0007669"/>
    <property type="project" value="InterPro"/>
</dbReference>
<dbReference type="AlphaFoldDB" id="A0A1T5M5F1"/>
<feature type="domain" description="PTS EIIA type-4" evidence="6">
    <location>
        <begin position="598"/>
        <end position="737"/>
    </location>
</feature>
<accession>A0A1T5M5F1</accession>
<dbReference type="Gene3D" id="3.40.50.300">
    <property type="entry name" value="P-loop containing nucleotide triphosphate hydrolases"/>
    <property type="match status" value="1"/>
</dbReference>
<dbReference type="InterPro" id="IPR003593">
    <property type="entry name" value="AAA+_ATPase"/>
</dbReference>
<keyword evidence="3" id="KW-0067">ATP-binding</keyword>
<evidence type="ECO:0000259" key="7">
    <source>
        <dbReference type="PROSITE" id="PS51372"/>
    </source>
</evidence>
<dbReference type="PANTHER" id="PTHR32071:SF38">
    <property type="entry name" value="PSP OPERON TRANSCRIPTIONAL ACTIVATOR"/>
    <property type="match status" value="1"/>
</dbReference>
<dbReference type="SUPFAM" id="SSF53062">
    <property type="entry name" value="PTS system fructose IIA component-like"/>
    <property type="match status" value="1"/>
</dbReference>
<evidence type="ECO:0000256" key="3">
    <source>
        <dbReference type="ARBA" id="ARBA00022840"/>
    </source>
</evidence>
<dbReference type="PROSITE" id="PS51094">
    <property type="entry name" value="PTS_EIIA_TYPE_2"/>
    <property type="match status" value="1"/>
</dbReference>
<dbReference type="GO" id="GO:0006355">
    <property type="term" value="P:regulation of DNA-templated transcription"/>
    <property type="evidence" value="ECO:0007669"/>
    <property type="project" value="InterPro"/>
</dbReference>
<dbReference type="PROSITE" id="PS51372">
    <property type="entry name" value="PRD_2"/>
    <property type="match status" value="1"/>
</dbReference>
<evidence type="ECO:0000313" key="9">
    <source>
        <dbReference type="Proteomes" id="UP000190285"/>
    </source>
</evidence>
<dbReference type="Gene3D" id="1.10.10.60">
    <property type="entry name" value="Homeodomain-like"/>
    <property type="match status" value="1"/>
</dbReference>
<evidence type="ECO:0000313" key="8">
    <source>
        <dbReference type="EMBL" id="SKC83456.1"/>
    </source>
</evidence>
<dbReference type="GO" id="GO:0016740">
    <property type="term" value="F:transferase activity"/>
    <property type="evidence" value="ECO:0007669"/>
    <property type="project" value="UniProtKB-KW"/>
</dbReference>
<feature type="domain" description="PTS EIIA type-2" evidence="5">
    <location>
        <begin position="844"/>
        <end position="980"/>
    </location>
</feature>
<dbReference type="SUPFAM" id="SSF52540">
    <property type="entry name" value="P-loop containing nucleoside triphosphate hydrolases"/>
    <property type="match status" value="1"/>
</dbReference>
<protein>
    <submittedName>
        <fullName evidence="8">Sigma 54 modulation protein</fullName>
    </submittedName>
</protein>
<evidence type="ECO:0000259" key="4">
    <source>
        <dbReference type="PROSITE" id="PS50045"/>
    </source>
</evidence>
<dbReference type="InterPro" id="IPR036662">
    <property type="entry name" value="PTS_EIIA_man-typ_sf"/>
</dbReference>
<dbReference type="OrthoDB" id="9765164at2"/>
<dbReference type="Proteomes" id="UP000190285">
    <property type="component" value="Unassembled WGS sequence"/>
</dbReference>
<dbReference type="STRING" id="36842.SAMN02194393_03914"/>
<dbReference type="PROSITE" id="PS51096">
    <property type="entry name" value="PTS_EIIA_TYPE_4"/>
    <property type="match status" value="1"/>
</dbReference>
<dbReference type="GO" id="GO:0009401">
    <property type="term" value="P:phosphoenolpyruvate-dependent sugar phosphotransferase system"/>
    <property type="evidence" value="ECO:0007669"/>
    <property type="project" value="InterPro"/>
</dbReference>
<keyword evidence="9" id="KW-1185">Reference proteome</keyword>
<dbReference type="Gene3D" id="3.40.930.10">
    <property type="entry name" value="Mannitol-specific EII, Chain A"/>
    <property type="match status" value="1"/>
</dbReference>
<dbReference type="Pfam" id="PF00158">
    <property type="entry name" value="Sigma54_activat"/>
    <property type="match status" value="1"/>
</dbReference>
<name>A0A1T5M5F1_9FIRM</name>
<evidence type="ECO:0000256" key="1">
    <source>
        <dbReference type="ARBA" id="ARBA00022679"/>
    </source>
</evidence>
<dbReference type="InterPro" id="IPR002078">
    <property type="entry name" value="Sigma_54_int"/>
</dbReference>
<evidence type="ECO:0000259" key="6">
    <source>
        <dbReference type="PROSITE" id="PS51096"/>
    </source>
</evidence>
<dbReference type="InterPro" id="IPR027417">
    <property type="entry name" value="P-loop_NTPase"/>
</dbReference>
<dbReference type="Pfam" id="PF00359">
    <property type="entry name" value="PTS_EIIA_2"/>
    <property type="match status" value="1"/>
</dbReference>
<reference evidence="8 9" key="1">
    <citation type="submission" date="2017-02" db="EMBL/GenBank/DDBJ databases">
        <authorList>
            <person name="Peterson S.W."/>
        </authorList>
    </citation>
    <scope>NUCLEOTIDE SEQUENCE [LARGE SCALE GENOMIC DNA]</scope>
    <source>
        <strain evidence="8 9">M1</strain>
    </source>
</reference>
<organism evidence="8 9">
    <name type="scientific">Maledivibacter halophilus</name>
    <dbReference type="NCBI Taxonomy" id="36842"/>
    <lineage>
        <taxon>Bacteria</taxon>
        <taxon>Bacillati</taxon>
        <taxon>Bacillota</taxon>
        <taxon>Clostridia</taxon>
        <taxon>Peptostreptococcales</taxon>
        <taxon>Caminicellaceae</taxon>
        <taxon>Maledivibacter</taxon>
    </lineage>
</organism>
<dbReference type="PROSITE" id="PS50045">
    <property type="entry name" value="SIGMA54_INTERACT_4"/>
    <property type="match status" value="1"/>
</dbReference>
<dbReference type="InterPro" id="IPR004701">
    <property type="entry name" value="PTS_EIIA_man-typ"/>
</dbReference>
<evidence type="ECO:0000256" key="2">
    <source>
        <dbReference type="ARBA" id="ARBA00022741"/>
    </source>
</evidence>
<dbReference type="CDD" id="cd00211">
    <property type="entry name" value="PTS_IIA_fru"/>
    <property type="match status" value="1"/>
</dbReference>
<gene>
    <name evidence="8" type="ORF">SAMN02194393_03914</name>
</gene>
<evidence type="ECO:0000259" key="5">
    <source>
        <dbReference type="PROSITE" id="PS51094"/>
    </source>
</evidence>
<proteinExistence type="predicted"/>
<dbReference type="EMBL" id="FUZT01000010">
    <property type="protein sequence ID" value="SKC83456.1"/>
    <property type="molecule type" value="Genomic_DNA"/>
</dbReference>
<dbReference type="Gene3D" id="3.40.50.510">
    <property type="entry name" value="Phosphotransferase system, mannose-type IIA component"/>
    <property type="match status" value="1"/>
</dbReference>
<dbReference type="SUPFAM" id="SSF63520">
    <property type="entry name" value="PTS-regulatory domain, PRD"/>
    <property type="match status" value="1"/>
</dbReference>
<keyword evidence="1" id="KW-0808">Transferase</keyword>
<keyword evidence="2" id="KW-0547">Nucleotide-binding</keyword>
<dbReference type="InterPro" id="IPR025943">
    <property type="entry name" value="Sigma_54_int_dom_ATP-bd_2"/>
</dbReference>
<dbReference type="InterPro" id="IPR011608">
    <property type="entry name" value="PRD"/>
</dbReference>
<dbReference type="GO" id="GO:0005524">
    <property type="term" value="F:ATP binding"/>
    <property type="evidence" value="ECO:0007669"/>
    <property type="project" value="UniProtKB-KW"/>
</dbReference>
<dbReference type="SMART" id="SM00382">
    <property type="entry name" value="AAA"/>
    <property type="match status" value="1"/>
</dbReference>
<feature type="domain" description="PRD" evidence="7">
    <location>
        <begin position="492"/>
        <end position="596"/>
    </location>
</feature>
<sequence>MKEQIKDIILKEDIKQPYTDKELSEKLLVSREYITSLRNELKIFDSRERRKQYICKEIVEILKSNENISYRELTRIINKKGYNVSRYLITKYMNEIIKNNDEISKNLPSTKDSIGNKIDEKAEDMKGAFNKLIGYRGSLEMQIKQVKAAVLYPPNGLHCLILGETGVGKSELAEAMYKFAIESKRLSKDSPFIVFNCADYAENSQLLISHLFGNVKGAYTGAVNDKKGLVEQANGGILFLDEVHRLAPEGQEILFQLIDKGRFRRLGETEASRGANVLLIAATTENVESTLLATFRRRIPMVIQIPSLKERPLKERLQLIKIFFGYESTRMNAPIHVTLDVIRAFLLYECFGNIGQLKSDIQVACAKSFLPYVMGKEEVVNINISDLNTHVKKGLIKINTKRNEIDKIVWEDFYFSPDQYRNPIKADESIYGFSKELYSYIEKAYIGYRKQGLDIDEINSRIGNEIERRLKNVIKHVKNSLMPLSPEEISNIVGDEITFLVKQILKIAEKRLGKMDSTIFYCLAIHLNTTFNRIKQGGEIINTNLEKIKRDYKEEYNVALEIVAYIKNYYGLNLPEDEIGFIALYLRGNKIEEEKEKKVGVVVITHGNVSIGMLEIANKLLNTNHGKAVVMTLEENPHEVLKKVTSVVKAVDEGKGVLMLVDMGSLLTFGEIIYQRTDIKIETIDRVDTVMVIEAIRRSILPGSNLKDVVYAIENLNYSFNKIRVKNRLLRKEKAMIVICLTGEGIALHCRRQLRKSFGKKLKDVELIHMGFIGRRDFYKKMQETMEKYEIVAIIGSINPKYPGIPFISLEELYSNYGEKQILSLLENGNKCNFIKSFKGLVPNIVKESKIIVNSNEKTKEELLKSICNILAEEGYVKKGYYEAVIEREKMTSYVINQEVALPHADSRYINKSVIVIVKLKNPILWDKEQKVSLICLLAVDTNEKDAIRYLYNKFKNKRVVNLLKKAKEAEEIEEALINE</sequence>
<dbReference type="PANTHER" id="PTHR32071">
    <property type="entry name" value="TRANSCRIPTIONAL REGULATORY PROTEIN"/>
    <property type="match status" value="1"/>
</dbReference>
<dbReference type="SUPFAM" id="SSF55804">
    <property type="entry name" value="Phoshotransferase/anion transport protein"/>
    <property type="match status" value="1"/>
</dbReference>
<feature type="domain" description="Sigma-54 factor interaction" evidence="4">
    <location>
        <begin position="132"/>
        <end position="366"/>
    </location>
</feature>
<dbReference type="Pfam" id="PF03610">
    <property type="entry name" value="EIIA-man"/>
    <property type="match status" value="1"/>
</dbReference>
<dbReference type="InterPro" id="IPR002178">
    <property type="entry name" value="PTS_EIIA_type-2_dom"/>
</dbReference>
<dbReference type="PROSITE" id="PS00676">
    <property type="entry name" value="SIGMA54_INTERACT_2"/>
    <property type="match status" value="1"/>
</dbReference>
<dbReference type="InterPro" id="IPR016152">
    <property type="entry name" value="PTrfase/Anion_transptr"/>
</dbReference>